<dbReference type="InterPro" id="IPR023213">
    <property type="entry name" value="CAT-like_dom_sf"/>
</dbReference>
<dbReference type="AlphaFoldDB" id="A0A6V8HDW8"/>
<evidence type="ECO:0000313" key="1">
    <source>
        <dbReference type="EMBL" id="GAM38635.1"/>
    </source>
</evidence>
<dbReference type="Gene3D" id="3.30.559.10">
    <property type="entry name" value="Chloramphenicol acetyltransferase-like domain"/>
    <property type="match status" value="2"/>
</dbReference>
<sequence>MEVIPVIPTDQQKPIDNIRTRVFFIVDSRLDESVLRSGLDDLIRNHWRKLGARLFTRPGDNKHGLLEYRLPKTFDDDYQLFEWSATEYDHVIDKSDHLRFFNDPPAAEKGVTLLDSIKDVDKFVRPPTWPFERKDEPASGAPLLYVHLSLYTDATVIALGLPHVLADQMGVANIMRAWLGLAYENTAPPEMIGYNEDVFQTPTTKNYTDYPHNEIYRKGKTKVRNGWEYIFVIMGFLPELILRRTETRHIVFLPRPMLEGLKERYRKELAAQYGADPGLSTGDVVSAILTKVCSPSLYIAAMVRWANVEIKFSRMADKKDRTLTLSQLVNLRGRHPNLKSPLKQRSYIHNGLAYVSARFRITSTTPVREIAYQNRQAINSATPEEIEMGQAVMREQVRLGQASHICEPFERSYFVTNWCLAWKGLEDIFPSSVSAAAGNVSEKDTEKEKTESTTTINAVKRKLMVLGHSMEKATPNRFNTTIMCQTPEGVWCDFAANEKAMKLVEEYIKTDPMLEKF</sequence>
<accession>A0A6V8HDW8</accession>
<gene>
    <name evidence="1" type="ORF">TCE0_033f09518</name>
</gene>
<evidence type="ECO:0000313" key="2">
    <source>
        <dbReference type="Proteomes" id="UP000053095"/>
    </source>
</evidence>
<reference evidence="2" key="1">
    <citation type="journal article" date="2015" name="Genome Announc.">
        <title>Draft genome sequence of Talaromyces cellulolyticus strain Y-94, a source of lignocellulosic biomass-degrading enzymes.</title>
        <authorList>
            <person name="Fujii T."/>
            <person name="Koike H."/>
            <person name="Sawayama S."/>
            <person name="Yano S."/>
            <person name="Inoue H."/>
        </authorList>
    </citation>
    <scope>NUCLEOTIDE SEQUENCE [LARGE SCALE GENOMIC DNA]</scope>
    <source>
        <strain evidence="2">Y-94</strain>
    </source>
</reference>
<keyword evidence="2" id="KW-1185">Reference proteome</keyword>
<dbReference type="Proteomes" id="UP000053095">
    <property type="component" value="Unassembled WGS sequence"/>
</dbReference>
<proteinExistence type="predicted"/>
<organism evidence="1 2">
    <name type="scientific">Talaromyces pinophilus</name>
    <name type="common">Penicillium pinophilum</name>
    <dbReference type="NCBI Taxonomy" id="128442"/>
    <lineage>
        <taxon>Eukaryota</taxon>
        <taxon>Fungi</taxon>
        <taxon>Dikarya</taxon>
        <taxon>Ascomycota</taxon>
        <taxon>Pezizomycotina</taxon>
        <taxon>Eurotiomycetes</taxon>
        <taxon>Eurotiomycetidae</taxon>
        <taxon>Eurotiales</taxon>
        <taxon>Trichocomaceae</taxon>
        <taxon>Talaromyces</taxon>
        <taxon>Talaromyces sect. Talaromyces</taxon>
    </lineage>
</organism>
<name>A0A6V8HDW8_TALPI</name>
<comment type="caution">
    <text evidence="1">The sequence shown here is derived from an EMBL/GenBank/DDBJ whole genome shotgun (WGS) entry which is preliminary data.</text>
</comment>
<dbReference type="EMBL" id="DF933829">
    <property type="protein sequence ID" value="GAM38635.1"/>
    <property type="molecule type" value="Genomic_DNA"/>
</dbReference>
<protein>
    <submittedName>
        <fullName evidence="1">Uncharacterized protein</fullName>
    </submittedName>
</protein>